<evidence type="ECO:0000313" key="1">
    <source>
        <dbReference type="EMBL" id="KEQ68558.1"/>
    </source>
</evidence>
<dbReference type="AlphaFoldDB" id="A0A074W6P5"/>
<evidence type="ECO:0000313" key="2">
    <source>
        <dbReference type="Proteomes" id="UP000027730"/>
    </source>
</evidence>
<dbReference type="GeneID" id="25412621"/>
<sequence>MAQTSKRILIAGLGRHVAVSYEVGPRLGIQKTNRQIVLDEIDKARAAGYECSSMDVNPEQPEESINQIKKMLTEQRQDLFIIGFGLRGNATLTALFEKAVNVCVALSPSTKLGFAPAPNEMYKTILRVLSEK</sequence>
<dbReference type="EMBL" id="KL584728">
    <property type="protein sequence ID" value="KEQ68558.1"/>
    <property type="molecule type" value="Genomic_DNA"/>
</dbReference>
<gene>
    <name evidence="1" type="ORF">M436DRAFT_58242</name>
</gene>
<organism evidence="1 2">
    <name type="scientific">Aureobasidium namibiae CBS 147.97</name>
    <dbReference type="NCBI Taxonomy" id="1043004"/>
    <lineage>
        <taxon>Eukaryota</taxon>
        <taxon>Fungi</taxon>
        <taxon>Dikarya</taxon>
        <taxon>Ascomycota</taxon>
        <taxon>Pezizomycotina</taxon>
        <taxon>Dothideomycetes</taxon>
        <taxon>Dothideomycetidae</taxon>
        <taxon>Dothideales</taxon>
        <taxon>Saccotheciaceae</taxon>
        <taxon>Aureobasidium</taxon>
    </lineage>
</organism>
<dbReference type="Proteomes" id="UP000027730">
    <property type="component" value="Unassembled WGS sequence"/>
</dbReference>
<keyword evidence="2" id="KW-1185">Reference proteome</keyword>
<reference evidence="1 2" key="1">
    <citation type="journal article" date="2014" name="BMC Genomics">
        <title>Genome sequencing of four Aureobasidium pullulans varieties: biotechnological potential, stress tolerance, and description of new species.</title>
        <authorList>
            <person name="Gostin Ar C."/>
            <person name="Ohm R.A."/>
            <person name="Kogej T."/>
            <person name="Sonjak S."/>
            <person name="Turk M."/>
            <person name="Zajc J."/>
            <person name="Zalar P."/>
            <person name="Grube M."/>
            <person name="Sun H."/>
            <person name="Han J."/>
            <person name="Sharma A."/>
            <person name="Chiniquy J."/>
            <person name="Ngan C.Y."/>
            <person name="Lipzen A."/>
            <person name="Barry K."/>
            <person name="Grigoriev I.V."/>
            <person name="Gunde-Cimerman N."/>
        </authorList>
    </citation>
    <scope>NUCLEOTIDE SEQUENCE [LARGE SCALE GENOMIC DNA]</scope>
    <source>
        <strain evidence="1 2">CBS 147.97</strain>
    </source>
</reference>
<protein>
    <submittedName>
        <fullName evidence="1">Uncharacterized protein</fullName>
    </submittedName>
</protein>
<dbReference type="RefSeq" id="XP_013422743.1">
    <property type="nucleotide sequence ID" value="XM_013567289.1"/>
</dbReference>
<proteinExistence type="predicted"/>
<accession>A0A074W6P5</accession>
<name>A0A074W6P5_9PEZI</name>
<dbReference type="OrthoDB" id="9986861at2759"/>
<dbReference type="HOGENOM" id="CLU_148785_0_0_1"/>